<dbReference type="Proteomes" id="UP000654345">
    <property type="component" value="Unassembled WGS sequence"/>
</dbReference>
<accession>A0ABQ3UGX1</accession>
<keyword evidence="2" id="KW-1185">Reference proteome</keyword>
<dbReference type="RefSeq" id="WP_201368912.1">
    <property type="nucleotide sequence ID" value="NZ_BNJG01000001.1"/>
</dbReference>
<protein>
    <submittedName>
        <fullName evidence="1">Uncharacterized protein</fullName>
    </submittedName>
</protein>
<dbReference type="EMBL" id="BNJG01000001">
    <property type="protein sequence ID" value="GHO51956.1"/>
    <property type="molecule type" value="Genomic_DNA"/>
</dbReference>
<reference evidence="1 2" key="1">
    <citation type="journal article" date="2021" name="Int. J. Syst. Evol. Microbiol.">
        <title>Reticulibacter mediterranei gen. nov., sp. nov., within the new family Reticulibacteraceae fam. nov., and Ktedonospora formicarum gen. nov., sp. nov., Ktedonobacter robiniae sp. nov., Dictyobacter formicarum sp. nov. and Dictyobacter arantiisoli sp. nov., belonging to the class Ktedonobacteria.</title>
        <authorList>
            <person name="Yabe S."/>
            <person name="Zheng Y."/>
            <person name="Wang C.M."/>
            <person name="Sakai Y."/>
            <person name="Abe K."/>
            <person name="Yokota A."/>
            <person name="Donadio S."/>
            <person name="Cavaletti L."/>
            <person name="Monciardini P."/>
        </authorList>
    </citation>
    <scope>NUCLEOTIDE SEQUENCE [LARGE SCALE GENOMIC DNA]</scope>
    <source>
        <strain evidence="1 2">SOSP1-30</strain>
    </source>
</reference>
<evidence type="ECO:0000313" key="1">
    <source>
        <dbReference type="EMBL" id="GHO51956.1"/>
    </source>
</evidence>
<comment type="caution">
    <text evidence="1">The sequence shown here is derived from an EMBL/GenBank/DDBJ whole genome shotgun (WGS) entry which is preliminary data.</text>
</comment>
<gene>
    <name evidence="1" type="ORF">KSB_04310</name>
</gene>
<name>A0ABQ3UGX1_9CHLR</name>
<proteinExistence type="predicted"/>
<sequence length="94" mass="11071">MVENVAKPTWMCLHWTLLLLDKLHANVYNVCMNTKDYITLRVRKDTHKKLRVVSAFSEESMLDTLDRLVTQEYDRLHGQRKGTQHDATQQKDQA</sequence>
<evidence type="ECO:0000313" key="2">
    <source>
        <dbReference type="Proteomes" id="UP000654345"/>
    </source>
</evidence>
<organism evidence="1 2">
    <name type="scientific">Ktedonobacter robiniae</name>
    <dbReference type="NCBI Taxonomy" id="2778365"/>
    <lineage>
        <taxon>Bacteria</taxon>
        <taxon>Bacillati</taxon>
        <taxon>Chloroflexota</taxon>
        <taxon>Ktedonobacteria</taxon>
        <taxon>Ktedonobacterales</taxon>
        <taxon>Ktedonobacteraceae</taxon>
        <taxon>Ktedonobacter</taxon>
    </lineage>
</organism>